<dbReference type="EMBL" id="OB673134">
    <property type="protein sequence ID" value="CAD7235503.1"/>
    <property type="molecule type" value="Genomic_DNA"/>
</dbReference>
<sequence>PHSISLTLDGEHVAGSPFTCNSYDVEKVQVTGLGNSKVGKPVTFTVDASQAGEGTLELVVTTAKASVRAEVTARSRGLYDVTFTPQEPIAHFVNVTFNEEDVKGSPFKCEVRDLDAKELKRLKRTESKMVAVQGEGLQEVCVGQVARFEIDCKGMDGDVDVKVTAPDDTPLPSRLTRLRNGMVYRAEYRPVMIGLHRIEV</sequence>
<feature type="non-terminal residue" evidence="3">
    <location>
        <position position="200"/>
    </location>
</feature>
<evidence type="ECO:0000256" key="1">
    <source>
        <dbReference type="ARBA" id="ARBA00009238"/>
    </source>
</evidence>
<dbReference type="PANTHER" id="PTHR38537">
    <property type="entry name" value="JITTERBUG, ISOFORM N"/>
    <property type="match status" value="1"/>
</dbReference>
<dbReference type="OrthoDB" id="18740at2759"/>
<dbReference type="GO" id="GO:0051015">
    <property type="term" value="F:actin filament binding"/>
    <property type="evidence" value="ECO:0007669"/>
    <property type="project" value="InterPro"/>
</dbReference>
<dbReference type="InterPro" id="IPR013783">
    <property type="entry name" value="Ig-like_fold"/>
</dbReference>
<evidence type="ECO:0000313" key="3">
    <source>
        <dbReference type="EMBL" id="CAD7235503.1"/>
    </source>
</evidence>
<gene>
    <name evidence="3" type="ORF">CTOB1V02_LOCUS13318</name>
</gene>
<dbReference type="InterPro" id="IPR014756">
    <property type="entry name" value="Ig_E-set"/>
</dbReference>
<dbReference type="SMART" id="SM00557">
    <property type="entry name" value="IG_FLMN"/>
    <property type="match status" value="2"/>
</dbReference>
<dbReference type="Pfam" id="PF00630">
    <property type="entry name" value="Filamin"/>
    <property type="match status" value="2"/>
</dbReference>
<evidence type="ECO:0000256" key="2">
    <source>
        <dbReference type="ARBA" id="ARBA00022737"/>
    </source>
</evidence>
<dbReference type="GO" id="GO:0030036">
    <property type="term" value="P:actin cytoskeleton organization"/>
    <property type="evidence" value="ECO:0007669"/>
    <property type="project" value="InterPro"/>
</dbReference>
<protein>
    <submittedName>
        <fullName evidence="3">Uncharacterized protein</fullName>
    </submittedName>
</protein>
<feature type="non-terminal residue" evidence="3">
    <location>
        <position position="1"/>
    </location>
</feature>
<proteinExistence type="inferred from homology"/>
<dbReference type="PANTHER" id="PTHR38537:SF13">
    <property type="entry name" value="JITTERBUG, ISOFORM N"/>
    <property type="match status" value="1"/>
</dbReference>
<accession>A0A7R8WP57</accession>
<comment type="similarity">
    <text evidence="1">Belongs to the filamin family.</text>
</comment>
<dbReference type="InterPro" id="IPR044801">
    <property type="entry name" value="Filamin"/>
</dbReference>
<dbReference type="InterPro" id="IPR001298">
    <property type="entry name" value="Filamin/ABP280_rpt"/>
</dbReference>
<organism evidence="3">
    <name type="scientific">Cyprideis torosa</name>
    <dbReference type="NCBI Taxonomy" id="163714"/>
    <lineage>
        <taxon>Eukaryota</taxon>
        <taxon>Metazoa</taxon>
        <taxon>Ecdysozoa</taxon>
        <taxon>Arthropoda</taxon>
        <taxon>Crustacea</taxon>
        <taxon>Oligostraca</taxon>
        <taxon>Ostracoda</taxon>
        <taxon>Podocopa</taxon>
        <taxon>Podocopida</taxon>
        <taxon>Cytherocopina</taxon>
        <taxon>Cytheroidea</taxon>
        <taxon>Cytherideidae</taxon>
        <taxon>Cyprideis</taxon>
    </lineage>
</organism>
<dbReference type="SUPFAM" id="SSF81296">
    <property type="entry name" value="E set domains"/>
    <property type="match status" value="2"/>
</dbReference>
<dbReference type="FunFam" id="2.60.40.10:FF:001145">
    <property type="entry name" value="Jitterbug, isoform I"/>
    <property type="match status" value="1"/>
</dbReference>
<dbReference type="Gene3D" id="2.60.40.10">
    <property type="entry name" value="Immunoglobulins"/>
    <property type="match status" value="3"/>
</dbReference>
<keyword evidence="2" id="KW-0677">Repeat</keyword>
<reference evidence="3" key="1">
    <citation type="submission" date="2020-11" db="EMBL/GenBank/DDBJ databases">
        <authorList>
            <person name="Tran Van P."/>
        </authorList>
    </citation>
    <scope>NUCLEOTIDE SEQUENCE</scope>
</reference>
<name>A0A7R8WP57_9CRUS</name>
<dbReference type="PROSITE" id="PS50194">
    <property type="entry name" value="FILAMIN_REPEAT"/>
    <property type="match status" value="3"/>
</dbReference>
<dbReference type="AlphaFoldDB" id="A0A7R8WP57"/>
<dbReference type="InterPro" id="IPR017868">
    <property type="entry name" value="Filamin/ABP280_repeat-like"/>
</dbReference>